<dbReference type="PANTHER" id="PTHR35015">
    <property type="entry name" value="PROTEIN CBR-OSM-7-RELATED"/>
    <property type="match status" value="1"/>
</dbReference>
<evidence type="ECO:0000256" key="1">
    <source>
        <dbReference type="SAM" id="MobiDB-lite"/>
    </source>
</evidence>
<dbReference type="PANTHER" id="PTHR35015:SF2">
    <property type="entry name" value="DELTA AND OSM-11 HOMOLOG PROTEIN 1"/>
    <property type="match status" value="1"/>
</dbReference>
<sequence>MDPPRSVLKKREMTRHEDNKHVTFACPNSPATGSSSSKQQRKQCKDQNQVHSDQRKRQKAQQSGSKKKAKHNEQIAQLQQCEEILADIEFDTKALDQKVWEHRQCAGSVLNEMGDLVLRYADIDNKCVDLEVFIFQSINDLDKGEYCAAYRLNYEYYCQGIWTGEKLLDIMKSRHFDRIRIFCPTYKQICVIRNYREHHKRVNHRGRLDFVKTVRDKSYDEILEDLSELVPCTPECDSLVYPHCTKDCKCDYDYPTMQRFCNPPTLPLFLNVCSILLCVTYRFYLFTYHYFLFEVEQEESMSRDPVSISADL</sequence>
<keyword evidence="2" id="KW-1185">Reference proteome</keyword>
<reference evidence="3" key="1">
    <citation type="submission" date="2016-11" db="UniProtKB">
        <authorList>
            <consortium name="WormBaseParasite"/>
        </authorList>
    </citation>
    <scope>IDENTIFICATION</scope>
</reference>
<proteinExistence type="predicted"/>
<dbReference type="WBParaSite" id="Hba_01345">
    <property type="protein sequence ID" value="Hba_01345"/>
    <property type="gene ID" value="Hba_01345"/>
</dbReference>
<protein>
    <submittedName>
        <fullName evidence="3">Uncharacterized protein</fullName>
    </submittedName>
</protein>
<evidence type="ECO:0000313" key="2">
    <source>
        <dbReference type="Proteomes" id="UP000095283"/>
    </source>
</evidence>
<feature type="region of interest" description="Disordered" evidence="1">
    <location>
        <begin position="1"/>
        <end position="72"/>
    </location>
</feature>
<dbReference type="AlphaFoldDB" id="A0A1I7W9J8"/>
<feature type="compositionally biased region" description="Basic residues" evidence="1">
    <location>
        <begin position="54"/>
        <end position="70"/>
    </location>
</feature>
<dbReference type="InterPro" id="IPR053124">
    <property type="entry name" value="Notch_signaling_modulators"/>
</dbReference>
<name>A0A1I7W9J8_HETBA</name>
<dbReference type="GO" id="GO:0005112">
    <property type="term" value="F:Notch binding"/>
    <property type="evidence" value="ECO:0007669"/>
    <property type="project" value="TreeGrafter"/>
</dbReference>
<accession>A0A1I7W9J8</accession>
<feature type="compositionally biased region" description="Basic and acidic residues" evidence="1">
    <location>
        <begin position="9"/>
        <end position="21"/>
    </location>
</feature>
<evidence type="ECO:0000313" key="3">
    <source>
        <dbReference type="WBParaSite" id="Hba_01345"/>
    </source>
</evidence>
<organism evidence="2 3">
    <name type="scientific">Heterorhabditis bacteriophora</name>
    <name type="common">Entomopathogenic nematode worm</name>
    <dbReference type="NCBI Taxonomy" id="37862"/>
    <lineage>
        <taxon>Eukaryota</taxon>
        <taxon>Metazoa</taxon>
        <taxon>Ecdysozoa</taxon>
        <taxon>Nematoda</taxon>
        <taxon>Chromadorea</taxon>
        <taxon>Rhabditida</taxon>
        <taxon>Rhabditina</taxon>
        <taxon>Rhabditomorpha</taxon>
        <taxon>Strongyloidea</taxon>
        <taxon>Heterorhabditidae</taxon>
        <taxon>Heterorhabditis</taxon>
    </lineage>
</organism>
<dbReference type="Proteomes" id="UP000095283">
    <property type="component" value="Unplaced"/>
</dbReference>
<dbReference type="GO" id="GO:0045747">
    <property type="term" value="P:positive regulation of Notch signaling pathway"/>
    <property type="evidence" value="ECO:0007669"/>
    <property type="project" value="TreeGrafter"/>
</dbReference>
<dbReference type="GO" id="GO:0005615">
    <property type="term" value="C:extracellular space"/>
    <property type="evidence" value="ECO:0007669"/>
    <property type="project" value="TreeGrafter"/>
</dbReference>